<proteinExistence type="predicted"/>
<organism evidence="2 3">
    <name type="scientific">Heterorhabditis bacteriophora</name>
    <name type="common">Entomopathogenic nematode worm</name>
    <dbReference type="NCBI Taxonomy" id="37862"/>
    <lineage>
        <taxon>Eukaryota</taxon>
        <taxon>Metazoa</taxon>
        <taxon>Ecdysozoa</taxon>
        <taxon>Nematoda</taxon>
        <taxon>Chromadorea</taxon>
        <taxon>Rhabditida</taxon>
        <taxon>Rhabditina</taxon>
        <taxon>Rhabditomorpha</taxon>
        <taxon>Strongyloidea</taxon>
        <taxon>Heterorhabditidae</taxon>
        <taxon>Heterorhabditis</taxon>
    </lineage>
</organism>
<dbReference type="AlphaFoldDB" id="A0A1I7W7Z1"/>
<reference evidence="3" key="1">
    <citation type="submission" date="2016-11" db="UniProtKB">
        <authorList>
            <consortium name="WormBaseParasite"/>
        </authorList>
    </citation>
    <scope>IDENTIFICATION</scope>
</reference>
<accession>A0A1I7W7Z1</accession>
<dbReference type="Proteomes" id="UP000095283">
    <property type="component" value="Unplaced"/>
</dbReference>
<protein>
    <submittedName>
        <fullName evidence="3">Ovule protein</fullName>
    </submittedName>
</protein>
<keyword evidence="2" id="KW-1185">Reference proteome</keyword>
<evidence type="ECO:0000313" key="2">
    <source>
        <dbReference type="Proteomes" id="UP000095283"/>
    </source>
</evidence>
<name>A0A1I7W7Z1_HETBA</name>
<feature type="region of interest" description="Disordered" evidence="1">
    <location>
        <begin position="68"/>
        <end position="90"/>
    </location>
</feature>
<evidence type="ECO:0000313" key="3">
    <source>
        <dbReference type="WBParaSite" id="Hba_00734"/>
    </source>
</evidence>
<evidence type="ECO:0000256" key="1">
    <source>
        <dbReference type="SAM" id="MobiDB-lite"/>
    </source>
</evidence>
<sequence>MHLNEKAIMITVQEYALFVSPLKNYTSSSPDNSKIYSLLGLKLFGCIDLSAQLTKAQYLLTKLSGSGSIRSRGQVHHAEPTKDSTGMKFV</sequence>
<dbReference type="WBParaSite" id="Hba_00734">
    <property type="protein sequence ID" value="Hba_00734"/>
    <property type="gene ID" value="Hba_00734"/>
</dbReference>